<gene>
    <name evidence="2" type="ORF">GW7_09759</name>
</gene>
<accession>G5AXS1</accession>
<evidence type="ECO:0000256" key="1">
    <source>
        <dbReference type="SAM" id="MobiDB-lite"/>
    </source>
</evidence>
<evidence type="ECO:0000313" key="3">
    <source>
        <dbReference type="Proteomes" id="UP000006813"/>
    </source>
</evidence>
<feature type="non-terminal residue" evidence="2">
    <location>
        <position position="103"/>
    </location>
</feature>
<proteinExistence type="predicted"/>
<feature type="non-terminal residue" evidence="2">
    <location>
        <position position="1"/>
    </location>
</feature>
<reference evidence="2 3" key="1">
    <citation type="journal article" date="2011" name="Nature">
        <title>Genome sequencing reveals insights into physiology and longevity of the naked mole rat.</title>
        <authorList>
            <person name="Kim E.B."/>
            <person name="Fang X."/>
            <person name="Fushan A.A."/>
            <person name="Huang Z."/>
            <person name="Lobanov A.V."/>
            <person name="Han L."/>
            <person name="Marino S.M."/>
            <person name="Sun X."/>
            <person name="Turanov A.A."/>
            <person name="Yang P."/>
            <person name="Yim S.H."/>
            <person name="Zhao X."/>
            <person name="Kasaikina M.V."/>
            <person name="Stoletzki N."/>
            <person name="Peng C."/>
            <person name="Polak P."/>
            <person name="Xiong Z."/>
            <person name="Kiezun A."/>
            <person name="Zhu Y."/>
            <person name="Chen Y."/>
            <person name="Kryukov G.V."/>
            <person name="Zhang Q."/>
            <person name="Peshkin L."/>
            <person name="Yang L."/>
            <person name="Bronson R.T."/>
            <person name="Buffenstein R."/>
            <person name="Wang B."/>
            <person name="Han C."/>
            <person name="Li Q."/>
            <person name="Chen L."/>
            <person name="Zhao W."/>
            <person name="Sunyaev S.R."/>
            <person name="Park T.J."/>
            <person name="Zhang G."/>
            <person name="Wang J."/>
            <person name="Gladyshev V.N."/>
        </authorList>
    </citation>
    <scope>NUCLEOTIDE SEQUENCE [LARGE SCALE GENOMIC DNA]</scope>
</reference>
<dbReference type="Proteomes" id="UP000006813">
    <property type="component" value="Unassembled WGS sequence"/>
</dbReference>
<dbReference type="EMBL" id="JH167417">
    <property type="protein sequence ID" value="EHB01831.1"/>
    <property type="molecule type" value="Genomic_DNA"/>
</dbReference>
<evidence type="ECO:0000313" key="2">
    <source>
        <dbReference type="EMBL" id="EHB01831.1"/>
    </source>
</evidence>
<organism evidence="2 3">
    <name type="scientific">Heterocephalus glaber</name>
    <name type="common">Naked mole rat</name>
    <dbReference type="NCBI Taxonomy" id="10181"/>
    <lineage>
        <taxon>Eukaryota</taxon>
        <taxon>Metazoa</taxon>
        <taxon>Chordata</taxon>
        <taxon>Craniata</taxon>
        <taxon>Vertebrata</taxon>
        <taxon>Euteleostomi</taxon>
        <taxon>Mammalia</taxon>
        <taxon>Eutheria</taxon>
        <taxon>Euarchontoglires</taxon>
        <taxon>Glires</taxon>
        <taxon>Rodentia</taxon>
        <taxon>Hystricomorpha</taxon>
        <taxon>Bathyergidae</taxon>
        <taxon>Heterocephalus</taxon>
    </lineage>
</organism>
<dbReference type="AlphaFoldDB" id="G5AXS1"/>
<sequence length="103" mass="10960">GNLLVYRELSVALRGKAVFLKSHSEKSHSQGGARHPGTQPRPHPFPQATLTGLLPKGGQGRIQALSLKRKSQGPPWNPRRSPVAACTPEAPIVSWAARAGAGR</sequence>
<name>G5AXS1_HETGA</name>
<dbReference type="InParanoid" id="G5AXS1"/>
<protein>
    <submittedName>
        <fullName evidence="2">Uncharacterized protein</fullName>
    </submittedName>
</protein>
<feature type="region of interest" description="Disordered" evidence="1">
    <location>
        <begin position="21"/>
        <end position="61"/>
    </location>
</feature>